<keyword evidence="2" id="KW-1185">Reference proteome</keyword>
<keyword evidence="1" id="KW-0456">Lyase</keyword>
<protein>
    <submittedName>
        <fullName evidence="1">Carbon-phosphorus lyase subunit PhnH</fullName>
    </submittedName>
</protein>
<dbReference type="AlphaFoldDB" id="A0A512NRE0"/>
<dbReference type="GO" id="GO:0019634">
    <property type="term" value="P:organic phosphonate metabolic process"/>
    <property type="evidence" value="ECO:0007669"/>
    <property type="project" value="InterPro"/>
</dbReference>
<dbReference type="Proteomes" id="UP000321058">
    <property type="component" value="Unassembled WGS sequence"/>
</dbReference>
<dbReference type="Pfam" id="PF05845">
    <property type="entry name" value="PhnH"/>
    <property type="match status" value="1"/>
</dbReference>
<dbReference type="GO" id="GO:0016829">
    <property type="term" value="F:lyase activity"/>
    <property type="evidence" value="ECO:0007669"/>
    <property type="project" value="UniProtKB-KW"/>
</dbReference>
<proteinExistence type="predicted"/>
<accession>A0A512NRE0</accession>
<gene>
    <name evidence="1" type="primary">phnH</name>
    <name evidence="1" type="ORF">RSO01_86790</name>
</gene>
<evidence type="ECO:0000313" key="2">
    <source>
        <dbReference type="Proteomes" id="UP000321058"/>
    </source>
</evidence>
<organism evidence="1 2">
    <name type="scientific">Reyranella soli</name>
    <dbReference type="NCBI Taxonomy" id="1230389"/>
    <lineage>
        <taxon>Bacteria</taxon>
        <taxon>Pseudomonadati</taxon>
        <taxon>Pseudomonadota</taxon>
        <taxon>Alphaproteobacteria</taxon>
        <taxon>Hyphomicrobiales</taxon>
        <taxon>Reyranellaceae</taxon>
        <taxon>Reyranella</taxon>
    </lineage>
</organism>
<dbReference type="Gene3D" id="3.40.50.11310">
    <property type="entry name" value="Bacterial phosphonate metabolism protein PhnH"/>
    <property type="match status" value="1"/>
</dbReference>
<evidence type="ECO:0000313" key="1">
    <source>
        <dbReference type="EMBL" id="GEP61513.1"/>
    </source>
</evidence>
<dbReference type="SUPFAM" id="SSF159709">
    <property type="entry name" value="PhnH-like"/>
    <property type="match status" value="1"/>
</dbReference>
<dbReference type="NCBIfam" id="TIGR03292">
    <property type="entry name" value="PhnH_redo"/>
    <property type="match status" value="1"/>
</dbReference>
<dbReference type="EMBL" id="BKAJ01000230">
    <property type="protein sequence ID" value="GEP61513.1"/>
    <property type="molecule type" value="Genomic_DNA"/>
</dbReference>
<reference evidence="1 2" key="1">
    <citation type="submission" date="2019-07" db="EMBL/GenBank/DDBJ databases">
        <title>Whole genome shotgun sequence of Reyranella soli NBRC 108950.</title>
        <authorList>
            <person name="Hosoyama A."/>
            <person name="Uohara A."/>
            <person name="Ohji S."/>
            <person name="Ichikawa N."/>
        </authorList>
    </citation>
    <scope>NUCLEOTIDE SEQUENCE [LARGE SCALE GENOMIC DNA]</scope>
    <source>
        <strain evidence="1 2">NBRC 108950</strain>
    </source>
</reference>
<dbReference type="InterPro" id="IPR008772">
    <property type="entry name" value="Phosphonate_metab_PhnH"/>
</dbReference>
<dbReference type="PIRSF" id="PIRSF020680">
    <property type="entry name" value="PhnH"/>
    <property type="match status" value="1"/>
</dbReference>
<dbReference type="OrthoDB" id="9814509at2"/>
<dbReference type="RefSeq" id="WP_147156808.1">
    <property type="nucleotide sequence ID" value="NZ_BKAJ01000230.1"/>
</dbReference>
<sequence>MSDLRTLAPGLADPSHDAQQLFRAILDAASHPGRIVSLPSAPAGPGALSSAATAYLLTLADRDTPVWLASDFDRPEVRNFLRFHAGAPIVAARAEASFGVVAAGTPQPFDGFNLGTDAYPDRSATVLIEVPDLQSGPMRHWRGPGIADRTSVGIAGLGDAFWDDWAANHALFPCGVDLVFTAGTELCALPRSIAVEV</sequence>
<name>A0A512NRE0_9HYPH</name>
<dbReference type="InterPro" id="IPR038058">
    <property type="entry name" value="PhnH-like_sp"/>
</dbReference>
<comment type="caution">
    <text evidence="1">The sequence shown here is derived from an EMBL/GenBank/DDBJ whole genome shotgun (WGS) entry which is preliminary data.</text>
</comment>